<dbReference type="GO" id="GO:0070941">
    <property type="term" value="P:eisosome assembly"/>
    <property type="evidence" value="ECO:0007669"/>
    <property type="project" value="TreeGrafter"/>
</dbReference>
<feature type="region of interest" description="Disordered" evidence="1">
    <location>
        <begin position="1"/>
        <end position="84"/>
    </location>
</feature>
<organism evidence="2 3">
    <name type="scientific">Akanthomyces muscarius</name>
    <name type="common">Entomopathogenic fungus</name>
    <name type="synonym">Lecanicillium muscarium</name>
    <dbReference type="NCBI Taxonomy" id="2231603"/>
    <lineage>
        <taxon>Eukaryota</taxon>
        <taxon>Fungi</taxon>
        <taxon>Dikarya</taxon>
        <taxon>Ascomycota</taxon>
        <taxon>Pezizomycotina</taxon>
        <taxon>Sordariomycetes</taxon>
        <taxon>Hypocreomycetidae</taxon>
        <taxon>Hypocreales</taxon>
        <taxon>Cordycipitaceae</taxon>
        <taxon>Akanthomyces</taxon>
    </lineage>
</organism>
<dbReference type="RefSeq" id="XP_056049402.1">
    <property type="nucleotide sequence ID" value="XM_056195810.1"/>
</dbReference>
<comment type="caution">
    <text evidence="2">The sequence shown here is derived from an EMBL/GenBank/DDBJ whole genome shotgun (WGS) entry which is preliminary data.</text>
</comment>
<feature type="region of interest" description="Disordered" evidence="1">
    <location>
        <begin position="313"/>
        <end position="365"/>
    </location>
</feature>
<dbReference type="Pfam" id="PF12757">
    <property type="entry name" value="Eisosome1"/>
    <property type="match status" value="1"/>
</dbReference>
<dbReference type="PANTHER" id="PTHR28298">
    <property type="entry name" value="EISOSOME PROTEIN 1"/>
    <property type="match status" value="1"/>
</dbReference>
<feature type="compositionally biased region" description="Basic and acidic residues" evidence="1">
    <location>
        <begin position="488"/>
        <end position="586"/>
    </location>
</feature>
<dbReference type="AlphaFoldDB" id="A0A9W8Q6R1"/>
<dbReference type="Proteomes" id="UP001144673">
    <property type="component" value="Chromosome 2"/>
</dbReference>
<proteinExistence type="predicted"/>
<protein>
    <recommendedName>
        <fullName evidence="4">Eisosome protein 1</fullName>
    </recommendedName>
</protein>
<gene>
    <name evidence="2" type="ORF">LMH87_004569</name>
</gene>
<feature type="compositionally biased region" description="Polar residues" evidence="1">
    <location>
        <begin position="128"/>
        <end position="172"/>
    </location>
</feature>
<dbReference type="KEGG" id="amus:LMH87_004569"/>
<feature type="compositionally biased region" description="Basic and acidic residues" evidence="1">
    <location>
        <begin position="313"/>
        <end position="325"/>
    </location>
</feature>
<feature type="region of interest" description="Disordered" evidence="1">
    <location>
        <begin position="97"/>
        <end position="195"/>
    </location>
</feature>
<feature type="compositionally biased region" description="Low complexity" evidence="1">
    <location>
        <begin position="642"/>
        <end position="656"/>
    </location>
</feature>
<reference evidence="2" key="1">
    <citation type="journal article" date="2023" name="Access Microbiol">
        <title>De-novo genome assembly for Akanthomyces muscarius, a biocontrol agent of insect agricultural pests.</title>
        <authorList>
            <person name="Erdos Z."/>
            <person name="Studholme D.J."/>
            <person name="Raymond B."/>
            <person name="Sharma M."/>
        </authorList>
    </citation>
    <scope>NUCLEOTIDE SEQUENCE</scope>
    <source>
        <strain evidence="2">Ve6</strain>
    </source>
</reference>
<evidence type="ECO:0000313" key="2">
    <source>
        <dbReference type="EMBL" id="KAJ4145732.1"/>
    </source>
</evidence>
<feature type="compositionally biased region" description="Basic and acidic residues" evidence="1">
    <location>
        <begin position="828"/>
        <end position="859"/>
    </location>
</feature>
<feature type="compositionally biased region" description="Polar residues" evidence="1">
    <location>
        <begin position="665"/>
        <end position="675"/>
    </location>
</feature>
<evidence type="ECO:0008006" key="4">
    <source>
        <dbReference type="Google" id="ProtNLM"/>
    </source>
</evidence>
<feature type="compositionally biased region" description="Basic residues" evidence="1">
    <location>
        <begin position="334"/>
        <end position="346"/>
    </location>
</feature>
<feature type="compositionally biased region" description="Low complexity" evidence="1">
    <location>
        <begin position="58"/>
        <end position="68"/>
    </location>
</feature>
<feature type="compositionally biased region" description="Basic and acidic residues" evidence="1">
    <location>
        <begin position="689"/>
        <end position="704"/>
    </location>
</feature>
<sequence>MPKSAQVSTAGRLKYADPKDLPSYPSAGLSENGAAASAAATLGWANQKSPEPWRPDKAPSASAAAALAKDYKSSPAWEPANSSGASKAALLAVGSADAALKQRPSTPKKTAHDNWGNSAATQAFHATRPTTVEASSVAGGNTAATQAFQSNQASTIEPTAQSSPSKAIQQRSLAAAKGAMASSRLDSGRPSSTQKDNYTLEASAASSALNGAALAHRNSLMAHKPTIGEVGAVPITNMTRNMFTSHPPVKQETDEERIHQTAVEMAKKMYQHQQKMLDQTKDAQKEEESTPFAGTYLNLQDAAYKQAQDRLAKLHDEHQQSREAQEYYGNASSPRRKFSMTNKLRRRADSDPDPDDKVRSEKIRQEMSMFSTKLSQVDTEKRTKDREALLAAAQRNVKARLQGMDEKVYNETGKRNSSMLTDWELKAQQAAQARSDTRTENKGKIDIGGGKFMTQEEINAIAAKRLQPVLDDINEKAETERARLATLKAEEDARREELERIKAEERAEKEEARKAKEQEKAEEKAKRAEEKQEAKAKKDEEKLEAKAKKDEEKTKKAQEKEELRVRKEQERAEKAEQLRVAKEEKRRSKLGGAAAISTTAGDAEAAPHDRQSHDTHPSAAADEDDDSDDLLDTDDEHEAHRATAAATSSHAAESTDSVPRKSVEGSASSQKSKSGVKSWLKKRFSVSHGKHDTATEKDPSEKRRSFFGGSPKTKASNTSNASLENRSSSIRDVALAGKSENQDPVEKTAEKTAEKTSNDVERLPALEIKEPEAEKATTSAMEATSVAEATKSAPAVSEPETTTTEHALEKADSRGVSPVSTPFEDAEERSRTLELPKPIDDEGRRSSSIARDSRFKEEM</sequence>
<feature type="compositionally biased region" description="Low complexity" evidence="1">
    <location>
        <begin position="26"/>
        <end position="45"/>
    </location>
</feature>
<accession>A0A9W8Q6R1</accession>
<name>A0A9W8Q6R1_AKAMU</name>
<feature type="region of interest" description="Disordered" evidence="1">
    <location>
        <begin position="488"/>
        <end position="859"/>
    </location>
</feature>
<dbReference type="GeneID" id="80891728"/>
<keyword evidence="3" id="KW-1185">Reference proteome</keyword>
<dbReference type="PANTHER" id="PTHR28298:SF1">
    <property type="entry name" value="EISOSOME PROTEIN 1"/>
    <property type="match status" value="1"/>
</dbReference>
<feature type="compositionally biased region" description="Acidic residues" evidence="1">
    <location>
        <begin position="621"/>
        <end position="636"/>
    </location>
</feature>
<feature type="compositionally biased region" description="Basic and acidic residues" evidence="1">
    <location>
        <begin position="740"/>
        <end position="775"/>
    </location>
</feature>
<evidence type="ECO:0000256" key="1">
    <source>
        <dbReference type="SAM" id="MobiDB-lite"/>
    </source>
</evidence>
<evidence type="ECO:0000313" key="3">
    <source>
        <dbReference type="Proteomes" id="UP001144673"/>
    </source>
</evidence>
<dbReference type="EMBL" id="JAJHUN010000011">
    <property type="protein sequence ID" value="KAJ4145732.1"/>
    <property type="molecule type" value="Genomic_DNA"/>
</dbReference>
<feature type="compositionally biased region" description="Polar residues" evidence="1">
    <location>
        <begin position="713"/>
        <end position="730"/>
    </location>
</feature>
<dbReference type="InterPro" id="IPR024527">
    <property type="entry name" value="Eisosome1"/>
</dbReference>
<feature type="compositionally biased region" description="Basic and acidic residues" evidence="1">
    <location>
        <begin position="347"/>
        <end position="365"/>
    </location>
</feature>
<feature type="compositionally biased region" description="Basic and acidic residues" evidence="1">
    <location>
        <begin position="605"/>
        <end position="616"/>
    </location>
</feature>